<dbReference type="InterPro" id="IPR017850">
    <property type="entry name" value="Alkaline_phosphatase_core_sf"/>
</dbReference>
<keyword evidence="1 2" id="KW-0808">Transferase</keyword>
<feature type="transmembrane region" description="Helical" evidence="3">
    <location>
        <begin position="147"/>
        <end position="169"/>
    </location>
</feature>
<dbReference type="GO" id="GO:0008654">
    <property type="term" value="P:phospholipid biosynthetic process"/>
    <property type="evidence" value="ECO:0007669"/>
    <property type="project" value="InterPro"/>
</dbReference>
<feature type="transmembrane region" description="Helical" evidence="3">
    <location>
        <begin position="235"/>
        <end position="262"/>
    </location>
</feature>
<dbReference type="RefSeq" id="WP_194704787.1">
    <property type="nucleotide sequence ID" value="NZ_JADKPN010000001.1"/>
</dbReference>
<comment type="caution">
    <text evidence="4">The sequence shown here is derived from an EMBL/GenBank/DDBJ whole genome shotgun (WGS) entry which is preliminary data.</text>
</comment>
<dbReference type="Pfam" id="PF01066">
    <property type="entry name" value="CDP-OH_P_transf"/>
    <property type="match status" value="1"/>
</dbReference>
<protein>
    <submittedName>
        <fullName evidence="4">CDP-alcohol phosphatidyltransferase family protein</fullName>
    </submittedName>
</protein>
<keyword evidence="3" id="KW-0812">Transmembrane</keyword>
<dbReference type="GO" id="GO:0016780">
    <property type="term" value="F:phosphotransferase activity, for other substituted phosphate groups"/>
    <property type="evidence" value="ECO:0007669"/>
    <property type="project" value="InterPro"/>
</dbReference>
<organism evidence="4 5">
    <name type="scientific">Nocardioides islandensis</name>
    <dbReference type="NCBI Taxonomy" id="433663"/>
    <lineage>
        <taxon>Bacteria</taxon>
        <taxon>Bacillati</taxon>
        <taxon>Actinomycetota</taxon>
        <taxon>Actinomycetes</taxon>
        <taxon>Propionibacteriales</taxon>
        <taxon>Nocardioidaceae</taxon>
        <taxon>Nocardioides</taxon>
    </lineage>
</organism>
<feature type="transmembrane region" description="Helical" evidence="3">
    <location>
        <begin position="290"/>
        <end position="313"/>
    </location>
</feature>
<dbReference type="Proteomes" id="UP000640489">
    <property type="component" value="Unassembled WGS sequence"/>
</dbReference>
<feature type="transmembrane region" description="Helical" evidence="3">
    <location>
        <begin position="181"/>
        <end position="203"/>
    </location>
</feature>
<feature type="transmembrane region" description="Helical" evidence="3">
    <location>
        <begin position="325"/>
        <end position="345"/>
    </location>
</feature>
<keyword evidence="5" id="KW-1185">Reference proteome</keyword>
<keyword evidence="3" id="KW-1133">Transmembrane helix</keyword>
<reference evidence="4" key="1">
    <citation type="submission" date="2020-11" db="EMBL/GenBank/DDBJ databases">
        <title>Nocardioides sp. nov., isolated from Soil of Cynanchum wilfordii Hemsley rhizosphere.</title>
        <authorList>
            <person name="Lee J.-S."/>
            <person name="Suh M.K."/>
            <person name="Kim J.-S."/>
        </authorList>
    </citation>
    <scope>NUCLEOTIDE SEQUENCE</scope>
    <source>
        <strain evidence="4">KCTC 19275</strain>
    </source>
</reference>
<dbReference type="InterPro" id="IPR000462">
    <property type="entry name" value="CDP-OH_P_trans"/>
</dbReference>
<dbReference type="InterPro" id="IPR043130">
    <property type="entry name" value="CDP-OH_PTrfase_TM_dom"/>
</dbReference>
<dbReference type="InterPro" id="IPR048254">
    <property type="entry name" value="CDP_ALCOHOL_P_TRANSF_CS"/>
</dbReference>
<proteinExistence type="inferred from homology"/>
<accession>A0A930VCM5</accession>
<dbReference type="AlphaFoldDB" id="A0A930VCM5"/>
<dbReference type="Gene3D" id="3.40.720.10">
    <property type="entry name" value="Alkaline Phosphatase, subunit A"/>
    <property type="match status" value="1"/>
</dbReference>
<evidence type="ECO:0000256" key="2">
    <source>
        <dbReference type="RuleBase" id="RU003750"/>
    </source>
</evidence>
<evidence type="ECO:0000256" key="3">
    <source>
        <dbReference type="SAM" id="Phobius"/>
    </source>
</evidence>
<dbReference type="Gene3D" id="1.20.120.1760">
    <property type="match status" value="1"/>
</dbReference>
<dbReference type="PROSITE" id="PS00379">
    <property type="entry name" value="CDP_ALCOHOL_P_TRANSF"/>
    <property type="match status" value="1"/>
</dbReference>
<feature type="transmembrane region" description="Helical" evidence="3">
    <location>
        <begin position="88"/>
        <end position="109"/>
    </location>
</feature>
<dbReference type="SUPFAM" id="SSF53649">
    <property type="entry name" value="Alkaline phosphatase-like"/>
    <property type="match status" value="1"/>
</dbReference>
<feature type="transmembrane region" description="Helical" evidence="3">
    <location>
        <begin position="209"/>
        <end position="228"/>
    </location>
</feature>
<feature type="transmembrane region" description="Helical" evidence="3">
    <location>
        <begin position="121"/>
        <end position="141"/>
    </location>
</feature>
<comment type="similarity">
    <text evidence="2">Belongs to the CDP-alcohol phosphatidyltransferase class-I family.</text>
</comment>
<dbReference type="EMBL" id="JADKPN010000001">
    <property type="protein sequence ID" value="MBF4761575.1"/>
    <property type="molecule type" value="Genomic_DNA"/>
</dbReference>
<evidence type="ECO:0000256" key="1">
    <source>
        <dbReference type="ARBA" id="ARBA00022679"/>
    </source>
</evidence>
<evidence type="ECO:0000313" key="4">
    <source>
        <dbReference type="EMBL" id="MBF4761575.1"/>
    </source>
</evidence>
<keyword evidence="3" id="KW-0472">Membrane</keyword>
<evidence type="ECO:0000313" key="5">
    <source>
        <dbReference type="Proteomes" id="UP000640489"/>
    </source>
</evidence>
<gene>
    <name evidence="4" type="ORF">ISU07_00415</name>
</gene>
<sequence length="712" mass="77008">MTDVHRWGPANAVTAVRALLTVVLAVLVVRSASPTLVTALAAVALATDAVDGRVARRTGTVSGFGARFDMETDAALLLVLSGYVARDLGLWVLAIGLARYVFVAAKLPLPWLRGQAPYRAWCKWVAAIQGIALLVAASGLLPDRVATAALLGALALLTESFAHEAWDLWRTRQPHRSVPRVAALTGLLSVLVVWAVLVAPTSIGTLSPAAFLRIPLEGLVLIGLVLVLPPRLATWVVGAAGVVLGVLTLLKVLDIGISVAFARPFDLIGDPVYAGAGISFLRDALGTPNAYTVSALAILLMAGVLVLVPYAVDRAARFTRRHRPVAGRVVLVLALVWAVGAVAGVRVGAGERLAAATDVHLAAHHVELVRANLRERAELSRAIAVDRYADVPGSRLLRALRGKDVLLVFVESYGKVALDGLPTSPQLRDSVDGYSRRLDRAGFGSRSGWLTSPTFGAMSWFAHSTLQSGLWIDNQSTYDLLIQRDRLTLSSAFLKAGWRSVGVIPADTEPWPEGVDFYRWQHLWDSTNMSYEGPRFGYGRMPDQFALHAFDDLELDRPGRGPLMAEIDLESSHNPWVPLPRMIDPADLGDGSAFDGMQDEGPQREETWRSADLVKAAYVRSLQYSLDALTSFVEQNQDDDLVVITLGDHWPVTTVSGTTGGHAVPISVIARDPKVLRAIDGWHWDHGLRPTDAAPEWRMDSFRDRFLGAFSG</sequence>
<name>A0A930VCM5_9ACTN</name>
<dbReference type="GO" id="GO:0016020">
    <property type="term" value="C:membrane"/>
    <property type="evidence" value="ECO:0007669"/>
    <property type="project" value="InterPro"/>
</dbReference>